<evidence type="ECO:0000313" key="3">
    <source>
        <dbReference type="EMBL" id="WPH02084.1"/>
    </source>
</evidence>
<evidence type="ECO:0000256" key="2">
    <source>
        <dbReference type="SAM" id="Phobius"/>
    </source>
</evidence>
<keyword evidence="2" id="KW-0472">Membrane</keyword>
<name>A0AAQ3R8S0_9PEZI</name>
<feature type="region of interest" description="Disordered" evidence="1">
    <location>
        <begin position="205"/>
        <end position="236"/>
    </location>
</feature>
<dbReference type="Pfam" id="PF16015">
    <property type="entry name" value="Promethin"/>
    <property type="match status" value="1"/>
</dbReference>
<feature type="compositionally biased region" description="Basic and acidic residues" evidence="1">
    <location>
        <begin position="214"/>
        <end position="236"/>
    </location>
</feature>
<evidence type="ECO:0000256" key="1">
    <source>
        <dbReference type="SAM" id="MobiDB-lite"/>
    </source>
</evidence>
<feature type="transmembrane region" description="Helical" evidence="2">
    <location>
        <begin position="137"/>
        <end position="159"/>
    </location>
</feature>
<sequence length="236" mass="25132">MAEQVQTSAKNATDKVPGASSVSEKVQNATGGILSSIEGFAGMIKGKFMGMLDRFFPPEARANMWAKIQSFMLANPKLSAFLGMNLALTGIPLGLFILFTITVALFALIVGLLLGLLGAVIFILFCVGTALVIVLPFIFFTTAAATFLFLWGLGGYYIIKWANGGFSTEGAKEAPPGQAIGDRLNSLTGGRLSGFMDSARDERAKGDISGFNDTHNKPNAEKSKPKSSADQHKEDR</sequence>
<dbReference type="EMBL" id="CP138586">
    <property type="protein sequence ID" value="WPH02084.1"/>
    <property type="molecule type" value="Genomic_DNA"/>
</dbReference>
<accession>A0AAQ3R8S0</accession>
<reference evidence="3 4" key="1">
    <citation type="submission" date="2023-11" db="EMBL/GenBank/DDBJ databases">
        <title>An acidophilic fungus is an integral part of prey digestion in a carnivorous sundew plant.</title>
        <authorList>
            <person name="Tsai I.J."/>
        </authorList>
    </citation>
    <scope>NUCLEOTIDE SEQUENCE [LARGE SCALE GENOMIC DNA]</scope>
    <source>
        <strain evidence="3">169a</strain>
    </source>
</reference>
<gene>
    <name evidence="3" type="ORF">R9X50_00493900</name>
</gene>
<feature type="transmembrane region" description="Helical" evidence="2">
    <location>
        <begin position="80"/>
        <end position="99"/>
    </location>
</feature>
<keyword evidence="4" id="KW-1185">Reference proteome</keyword>
<keyword evidence="2" id="KW-1133">Transmembrane helix</keyword>
<protein>
    <submittedName>
        <fullName evidence="3">Uncharacterized protein</fullName>
    </submittedName>
</protein>
<feature type="transmembrane region" description="Helical" evidence="2">
    <location>
        <begin position="106"/>
        <end position="131"/>
    </location>
</feature>
<organism evidence="3 4">
    <name type="scientific">Acrodontium crateriforme</name>
    <dbReference type="NCBI Taxonomy" id="150365"/>
    <lineage>
        <taxon>Eukaryota</taxon>
        <taxon>Fungi</taxon>
        <taxon>Dikarya</taxon>
        <taxon>Ascomycota</taxon>
        <taxon>Pezizomycotina</taxon>
        <taxon>Dothideomycetes</taxon>
        <taxon>Dothideomycetidae</taxon>
        <taxon>Mycosphaerellales</taxon>
        <taxon>Teratosphaeriaceae</taxon>
        <taxon>Acrodontium</taxon>
    </lineage>
</organism>
<feature type="compositionally biased region" description="Polar residues" evidence="1">
    <location>
        <begin position="1"/>
        <end position="11"/>
    </location>
</feature>
<dbReference type="Proteomes" id="UP001303373">
    <property type="component" value="Chromosome 7"/>
</dbReference>
<feature type="region of interest" description="Disordered" evidence="1">
    <location>
        <begin position="1"/>
        <end position="23"/>
    </location>
</feature>
<dbReference type="AlphaFoldDB" id="A0AAQ3R8S0"/>
<evidence type="ECO:0000313" key="4">
    <source>
        <dbReference type="Proteomes" id="UP001303373"/>
    </source>
</evidence>
<proteinExistence type="predicted"/>
<keyword evidence="2" id="KW-0812">Transmembrane</keyword>